<protein>
    <submittedName>
        <fullName evidence="1">HDA1 complex subunit 2</fullName>
    </submittedName>
</protein>
<evidence type="ECO:0000313" key="1">
    <source>
        <dbReference type="EMBL" id="CAH6718684.1"/>
    </source>
</evidence>
<reference evidence="1" key="1">
    <citation type="submission" date="2022-06" db="EMBL/GenBank/DDBJ databases">
        <authorList>
            <person name="Legras J.-L."/>
            <person name="Devillers H."/>
            <person name="Grondin C."/>
        </authorList>
    </citation>
    <scope>NUCLEOTIDE SEQUENCE</scope>
    <source>
        <strain evidence="1">CLIB 1444</strain>
    </source>
</reference>
<dbReference type="Proteomes" id="UP001152531">
    <property type="component" value="Unassembled WGS sequence"/>
</dbReference>
<organism evidence="1 2">
    <name type="scientific">[Candida] jaroonii</name>
    <dbReference type="NCBI Taxonomy" id="467808"/>
    <lineage>
        <taxon>Eukaryota</taxon>
        <taxon>Fungi</taxon>
        <taxon>Dikarya</taxon>
        <taxon>Ascomycota</taxon>
        <taxon>Saccharomycotina</taxon>
        <taxon>Pichiomycetes</taxon>
        <taxon>Debaryomycetaceae</taxon>
        <taxon>Yamadazyma</taxon>
    </lineage>
</organism>
<sequence>MNLMDMLSSEADPMFEPPMETILEQESQKKNGVVKQPENGIYFFPTVLTKLQTDIMEYIINIMSPELLKELEKNDQKNKPHSLMDDESETIQEELKFNEIIDFLYDQLEITTNNPSLLVDHFLPKKLLLSEINEHLVNMSGKFQFFNRLVNNLLEKFHHSIKYQESPIYNILVIANSVKELELIEGLIIGKPLQYNNVSTVKLYGKNINVNDLNPPESPMSEIEMEYKRKRKHKTVKPDKKPMLFLNLITSSQLYNNYTPLLNSGTQFKLIFSFDNNLDTDCPSLAMMRNSRQEMPSQPYQYYGQYGQFGQYPQYQEPTPAIPIIIPIPIFSINHYKMLNPPPEINPMFSENNELTEWKYQIINSFLVNRINLFDNIEDDEDNISEFFVALYGKNMRTIDDWLISWDSINFPLPEIFTKYNDRTIVKFNDEKIIKNLNHSYLEGKIEKIESFDYKTFKTKLADTLYYRLNQANDEISQMKVKIQNFKEFETKRQLDLDEHEEKIADNYKKLKRFNEDANFIEKKYTKIDEEHQKLMESKVELDTKFNTFESFSSANLKEKLEEQDALIKQLTKDEENLKEELTKLNKENDEARGEYQQISTESITIINEMKKWNNLNEKLETKLSLPGIKILPSLIKKDDKINHELLLKKLETENVALSKFLDNDLEKVIGERNNLLANSNQGSSTRSINRMSRGSTPM</sequence>
<proteinExistence type="predicted"/>
<gene>
    <name evidence="1" type="ORF">CLIB1444_01S12244</name>
</gene>
<evidence type="ECO:0000313" key="2">
    <source>
        <dbReference type="Proteomes" id="UP001152531"/>
    </source>
</evidence>
<keyword evidence="2" id="KW-1185">Reference proteome</keyword>
<dbReference type="EMBL" id="CALSDN010000001">
    <property type="protein sequence ID" value="CAH6718684.1"/>
    <property type="molecule type" value="Genomic_DNA"/>
</dbReference>
<name>A0ACA9Y154_9ASCO</name>
<comment type="caution">
    <text evidence="1">The sequence shown here is derived from an EMBL/GenBank/DDBJ whole genome shotgun (WGS) entry which is preliminary data.</text>
</comment>
<accession>A0ACA9Y154</accession>